<feature type="transmembrane region" description="Helical" evidence="8">
    <location>
        <begin position="20"/>
        <end position="39"/>
    </location>
</feature>
<name>A0A3B0SVM9_9ZZZZ</name>
<dbReference type="EMBL" id="UOEK01000435">
    <property type="protein sequence ID" value="VAW08063.1"/>
    <property type="molecule type" value="Genomic_DNA"/>
</dbReference>
<keyword evidence="7 8" id="KW-0472">Membrane</keyword>
<dbReference type="InterPro" id="IPR047817">
    <property type="entry name" value="ABC2_TM_bact-type"/>
</dbReference>
<feature type="transmembrane region" description="Helical" evidence="8">
    <location>
        <begin position="194"/>
        <end position="216"/>
    </location>
</feature>
<dbReference type="PANTHER" id="PTHR30294">
    <property type="entry name" value="MEMBRANE COMPONENT OF ABC TRANSPORTER YHHJ-RELATED"/>
    <property type="match status" value="1"/>
</dbReference>
<keyword evidence="6 8" id="KW-1133">Transmembrane helix</keyword>
<accession>A0A3B0SVM9</accession>
<sequence>MPAILIALKDLRLRLRDKSAVTLGLIAPLGLAIIFSLIIPDVSAGEFTMELGVVGIEQSDLGGVFESEVIDDLDRSLFAVTEFDTEGNAQKAVDRLDVFAVIVFPPDIDAAVAAGGGEIQVITTNEAPISGEIALSIARQFAGDVSGVQLSVATALFAGGTDVEALATRTVATPLRLEVVDLETGDRQLDISTFFAAGMAVFFLFFTVQFGVSGLIQERTDGTLPRLLAAPIHPASIIAGKGLAAFALGVTSMAVLIIATSWQIGARWGNPVGVGMLVVAGVASAIGIMAVIATLARTAEQASNIQSVVAVVLGLLGGSFFPVSQGPAILSKLSLATPHAWFLRGLGDLAGGAGPAAAVPSTIALLGFAVATGVVAALRMRSMVRL</sequence>
<evidence type="ECO:0000256" key="5">
    <source>
        <dbReference type="ARBA" id="ARBA00022692"/>
    </source>
</evidence>
<dbReference type="GO" id="GO:0005886">
    <property type="term" value="C:plasma membrane"/>
    <property type="evidence" value="ECO:0007669"/>
    <property type="project" value="UniProtKB-SubCell"/>
</dbReference>
<dbReference type="GO" id="GO:0140359">
    <property type="term" value="F:ABC-type transporter activity"/>
    <property type="evidence" value="ECO:0007669"/>
    <property type="project" value="InterPro"/>
</dbReference>
<evidence type="ECO:0000256" key="7">
    <source>
        <dbReference type="ARBA" id="ARBA00023136"/>
    </source>
</evidence>
<dbReference type="PROSITE" id="PS51012">
    <property type="entry name" value="ABC_TM2"/>
    <property type="match status" value="1"/>
</dbReference>
<dbReference type="Pfam" id="PF12698">
    <property type="entry name" value="ABC2_membrane_3"/>
    <property type="match status" value="1"/>
</dbReference>
<feature type="domain" description="ABC transmembrane type-2" evidence="9">
    <location>
        <begin position="160"/>
        <end position="383"/>
    </location>
</feature>
<evidence type="ECO:0000256" key="6">
    <source>
        <dbReference type="ARBA" id="ARBA00022989"/>
    </source>
</evidence>
<comment type="subcellular location">
    <subcellularLocation>
        <location evidence="1">Cell membrane</location>
        <topology evidence="1">Multi-pass membrane protein</topology>
    </subcellularLocation>
</comment>
<evidence type="ECO:0000256" key="8">
    <source>
        <dbReference type="SAM" id="Phobius"/>
    </source>
</evidence>
<comment type="similarity">
    <text evidence="2">Belongs to the ABC-2 integral membrane protein family.</text>
</comment>
<reference evidence="10" key="1">
    <citation type="submission" date="2018-06" db="EMBL/GenBank/DDBJ databases">
        <authorList>
            <person name="Zhirakovskaya E."/>
        </authorList>
    </citation>
    <scope>NUCLEOTIDE SEQUENCE</scope>
</reference>
<evidence type="ECO:0000256" key="3">
    <source>
        <dbReference type="ARBA" id="ARBA00022448"/>
    </source>
</evidence>
<evidence type="ECO:0000313" key="10">
    <source>
        <dbReference type="EMBL" id="VAW08063.1"/>
    </source>
</evidence>
<evidence type="ECO:0000256" key="2">
    <source>
        <dbReference type="ARBA" id="ARBA00007783"/>
    </source>
</evidence>
<dbReference type="AlphaFoldDB" id="A0A3B0SVM9"/>
<dbReference type="InterPro" id="IPR051449">
    <property type="entry name" value="ABC-2_transporter_component"/>
</dbReference>
<feature type="transmembrane region" description="Helical" evidence="8">
    <location>
        <begin position="237"/>
        <end position="262"/>
    </location>
</feature>
<evidence type="ECO:0000259" key="9">
    <source>
        <dbReference type="PROSITE" id="PS51012"/>
    </source>
</evidence>
<keyword evidence="3" id="KW-0813">Transport</keyword>
<feature type="transmembrane region" description="Helical" evidence="8">
    <location>
        <begin position="350"/>
        <end position="378"/>
    </location>
</feature>
<keyword evidence="5 8" id="KW-0812">Transmembrane</keyword>
<evidence type="ECO:0000256" key="1">
    <source>
        <dbReference type="ARBA" id="ARBA00004651"/>
    </source>
</evidence>
<feature type="transmembrane region" description="Helical" evidence="8">
    <location>
        <begin position="308"/>
        <end position="330"/>
    </location>
</feature>
<protein>
    <recommendedName>
        <fullName evidence="9">ABC transmembrane type-2 domain-containing protein</fullName>
    </recommendedName>
</protein>
<feature type="transmembrane region" description="Helical" evidence="8">
    <location>
        <begin position="274"/>
        <end position="296"/>
    </location>
</feature>
<organism evidence="10">
    <name type="scientific">hydrothermal vent metagenome</name>
    <dbReference type="NCBI Taxonomy" id="652676"/>
    <lineage>
        <taxon>unclassified sequences</taxon>
        <taxon>metagenomes</taxon>
        <taxon>ecological metagenomes</taxon>
    </lineage>
</organism>
<dbReference type="PANTHER" id="PTHR30294:SF38">
    <property type="entry name" value="TRANSPORT PERMEASE PROTEIN"/>
    <property type="match status" value="1"/>
</dbReference>
<proteinExistence type="inferred from homology"/>
<keyword evidence="4" id="KW-1003">Cell membrane</keyword>
<evidence type="ECO:0000256" key="4">
    <source>
        <dbReference type="ARBA" id="ARBA00022475"/>
    </source>
</evidence>
<dbReference type="InterPro" id="IPR013525">
    <property type="entry name" value="ABC2_TM"/>
</dbReference>
<gene>
    <name evidence="10" type="ORF">MNBD_ACTINO02-2237</name>
</gene>